<evidence type="ECO:0000313" key="2">
    <source>
        <dbReference type="Proteomes" id="UP000583800"/>
    </source>
</evidence>
<dbReference type="Proteomes" id="UP000583800">
    <property type="component" value="Unassembled WGS sequence"/>
</dbReference>
<protein>
    <submittedName>
        <fullName evidence="1">Tetratricopeptide (TPR) repeat protein</fullName>
    </submittedName>
</protein>
<gene>
    <name evidence="1" type="ORF">FHU36_007829</name>
</gene>
<dbReference type="PANTHER" id="PTHR47691">
    <property type="entry name" value="REGULATOR-RELATED"/>
    <property type="match status" value="1"/>
</dbReference>
<reference evidence="1 2" key="1">
    <citation type="submission" date="2020-08" db="EMBL/GenBank/DDBJ databases">
        <title>Sequencing the genomes of 1000 actinobacteria strains.</title>
        <authorList>
            <person name="Klenk H.-P."/>
        </authorList>
    </citation>
    <scope>NUCLEOTIDE SEQUENCE [LARGE SCALE GENOMIC DNA]</scope>
    <source>
        <strain evidence="1 2">DSM 45913</strain>
    </source>
</reference>
<dbReference type="SUPFAM" id="SSF48452">
    <property type="entry name" value="TPR-like"/>
    <property type="match status" value="5"/>
</dbReference>
<dbReference type="EMBL" id="JACHJB010000004">
    <property type="protein sequence ID" value="MBB6351246.1"/>
    <property type="molecule type" value="Genomic_DNA"/>
</dbReference>
<accession>A0A7X0F327</accession>
<evidence type="ECO:0000313" key="1">
    <source>
        <dbReference type="EMBL" id="MBB6351246.1"/>
    </source>
</evidence>
<proteinExistence type="predicted"/>
<name>A0A7X0F327_9ACTN</name>
<dbReference type="InterPro" id="IPR011990">
    <property type="entry name" value="TPR-like_helical_dom_sf"/>
</dbReference>
<organism evidence="1 2">
    <name type="scientific">Nonomuraea muscovyensis</name>
    <dbReference type="NCBI Taxonomy" id="1124761"/>
    <lineage>
        <taxon>Bacteria</taxon>
        <taxon>Bacillati</taxon>
        <taxon>Actinomycetota</taxon>
        <taxon>Actinomycetes</taxon>
        <taxon>Streptosporangiales</taxon>
        <taxon>Streptosporangiaceae</taxon>
        <taxon>Nonomuraea</taxon>
    </lineage>
</organism>
<keyword evidence="2" id="KW-1185">Reference proteome</keyword>
<comment type="caution">
    <text evidence="1">The sequence shown here is derived from an EMBL/GenBank/DDBJ whole genome shotgun (WGS) entry which is preliminary data.</text>
</comment>
<dbReference type="PANTHER" id="PTHR47691:SF3">
    <property type="entry name" value="HTH-TYPE TRANSCRIPTIONAL REGULATOR RV0890C-RELATED"/>
    <property type="match status" value="1"/>
</dbReference>
<sequence length="1356" mass="148566">MAVRDSGTATASASGFANSGIFEGDVYQILPQPVARSAYLHTVQRIAPAKLIDRDTELIELTRFCATTDGSRYLYWQAPAWAGKSALLSWFVMHPPAGMQIASFFITARFSGQSDRRAFIRVVAEQLAEVAMQPMPVLTDATEEAHFLEMLKQAAAVCHQERRLLILVVDGLDEDRGVILGPEAHSIAALLPAQLPDNVRVIIAGRPDPPIPSDVPDDHPLRDIGIVRKLDASPRAQVIRADAERELRRLLHGTVAQQDLLGLVTAAGGGLSSRDLAELTDLDPWEIEEHLHTVSGRTFATRESLWRSEVVYVLAHEELQKTSTHYLTGTRLQNYRQRLHAWADRYQQESWPVGTPEYLLGGYFKLLNEVGEHDRLVIYALDRSRHNRMLDVTGGDADALNEITTVQRIVASQASPDMLTSLRLAVARHHLKDRNQHIPANLPAVWAKLGYLTRGEALARSITDPYHQAQAFGRLIHIAAQAEKMDQARQFAEHTEQIARAVTNAHQQAQAMAELAITLAHVHSLDWAEQIACAIANPYQRAQALADLANAAADIGELDWSERITASIADAEQQVRALIHLAKAQAKTGAIERGCHLARRTQRIVDTISDSHLRVQALSELAEIAIGADQSIWARDLIQQAENIVDLVRHADQKVWALACLVRAYWELGDANQAYSLTIEAEKTARFIPHTYEQVWALAHLAMAIVKLGRVDRAEKICRKIANTKQQAQVMAGLASSLADAGDIDGSLKIARLISQPEHKIDALGHLAEVTAGVGKIGIARHLSYEAEEIARTLTNPKQQAQALACLADLAADTGEMDRAYRLNDEAEQIARTITNIKQQAHALAELAEAVAVNGELHHAELLAHTITNPTRKAWALGGLVKIAVERGDFARAEQLAYAIRNLHSHYHAEVLANLAEAIARAGDLDRAEQISRTIADSDQQIRALCLLARTANDAEDFERARRFIDQGELLHCNDTDAREWDVANLAETAICIGDVERAIRLAFTIIDVDRQAWVLGNVAKIASDIGEWAAAEQVASAISDTYRQARALTQMSSVAIEQGEADRAYGLTDQAEQIAHTLTYTYQQALILDELAKIVASMGDLDRAELMARTIPEGRDGSLADIVQIAINLEHTDRAEQIVNTIADPQEKSRAISFLAKRAAQLGDIDGAGHLADKAQYAAEAIATPYAQAWALTDLAEVAADTGDMDRTYRLVDRAELVASTIEDTDDRARALASLAKSVAEIGDLDRAEEIARTVADTNQQTSALADIAKTAARIGDIHRAKKIAQTIPNAFLQMRALVHITEYADPIHARQIIASGLVEGSWWLPLRALATIAPDALSVLTDDLLIGTHPALPT</sequence>
<dbReference type="RefSeq" id="WP_185089032.1">
    <property type="nucleotide sequence ID" value="NZ_JACHJB010000004.1"/>
</dbReference>
<dbReference type="Gene3D" id="1.25.40.10">
    <property type="entry name" value="Tetratricopeptide repeat domain"/>
    <property type="match status" value="7"/>
</dbReference>